<name>A0A6N2BXI8_SOLCI</name>
<feature type="non-terminal residue" evidence="2">
    <location>
        <position position="102"/>
    </location>
</feature>
<dbReference type="EMBL" id="RXGB01001779">
    <property type="protein sequence ID" value="TMW97559.1"/>
    <property type="molecule type" value="Genomic_DNA"/>
</dbReference>
<gene>
    <name evidence="2" type="ORF">EJD97_005305</name>
</gene>
<dbReference type="AlphaFoldDB" id="A0A6N2BXI8"/>
<accession>A0A6N2BXI8</accession>
<protein>
    <submittedName>
        <fullName evidence="2">Uncharacterized protein</fullName>
    </submittedName>
</protein>
<feature type="region of interest" description="Disordered" evidence="1">
    <location>
        <begin position="1"/>
        <end position="29"/>
    </location>
</feature>
<organism evidence="2">
    <name type="scientific">Solanum chilense</name>
    <name type="common">Tomato</name>
    <name type="synonym">Lycopersicon chilense</name>
    <dbReference type="NCBI Taxonomy" id="4083"/>
    <lineage>
        <taxon>Eukaryota</taxon>
        <taxon>Viridiplantae</taxon>
        <taxon>Streptophyta</taxon>
        <taxon>Embryophyta</taxon>
        <taxon>Tracheophyta</taxon>
        <taxon>Spermatophyta</taxon>
        <taxon>Magnoliopsida</taxon>
        <taxon>eudicotyledons</taxon>
        <taxon>Gunneridae</taxon>
        <taxon>Pentapetalae</taxon>
        <taxon>asterids</taxon>
        <taxon>lamiids</taxon>
        <taxon>Solanales</taxon>
        <taxon>Solanaceae</taxon>
        <taxon>Solanoideae</taxon>
        <taxon>Solaneae</taxon>
        <taxon>Solanum</taxon>
        <taxon>Solanum subgen. Lycopersicon</taxon>
    </lineage>
</organism>
<sequence>MNTRRISGKSVGEAGVRGNQAPPQAPATGVQVPVNLVALTDEEVRATLVQIDQAITSQAQDITAQVTREGAPRDNPHASTMASRLRDFTRINPPVYFGSKTN</sequence>
<reference evidence="2" key="1">
    <citation type="submission" date="2019-05" db="EMBL/GenBank/DDBJ databases">
        <title>The de novo reference genome and transcriptome assemblies of the wild tomato species Solanum chilense.</title>
        <authorList>
            <person name="Stam R."/>
            <person name="Nosenko T."/>
            <person name="Hoerger A.C."/>
            <person name="Stephan W."/>
            <person name="Seidel M.A."/>
            <person name="Kuhn J.M.M."/>
            <person name="Haberer G."/>
            <person name="Tellier A."/>
        </authorList>
    </citation>
    <scope>NUCLEOTIDE SEQUENCE</scope>
    <source>
        <tissue evidence="2">Mature leaves</tissue>
    </source>
</reference>
<proteinExistence type="predicted"/>
<comment type="caution">
    <text evidence="2">The sequence shown here is derived from an EMBL/GenBank/DDBJ whole genome shotgun (WGS) entry which is preliminary data.</text>
</comment>
<evidence type="ECO:0000256" key="1">
    <source>
        <dbReference type="SAM" id="MobiDB-lite"/>
    </source>
</evidence>
<evidence type="ECO:0000313" key="2">
    <source>
        <dbReference type="EMBL" id="TMW97559.1"/>
    </source>
</evidence>